<evidence type="ECO:0000313" key="6">
    <source>
        <dbReference type="Proteomes" id="UP000010296"/>
    </source>
</evidence>
<dbReference type="RefSeq" id="WP_007207522.1">
    <property type="nucleotide sequence ID" value="NZ_GL622241.1"/>
</dbReference>
<dbReference type="InterPro" id="IPR003313">
    <property type="entry name" value="AraC-bd"/>
</dbReference>
<dbReference type="HOGENOM" id="CLU_000445_88_6_9"/>
<dbReference type="Gene3D" id="1.10.10.60">
    <property type="entry name" value="Homeodomain-like"/>
    <property type="match status" value="2"/>
</dbReference>
<dbReference type="Pfam" id="PF12833">
    <property type="entry name" value="HTH_18"/>
    <property type="match status" value="1"/>
</dbReference>
<dbReference type="PATRIC" id="fig|888064.11.peg.452"/>
<dbReference type="PANTHER" id="PTHR43280">
    <property type="entry name" value="ARAC-FAMILY TRANSCRIPTIONAL REGULATOR"/>
    <property type="match status" value="1"/>
</dbReference>
<evidence type="ECO:0000259" key="4">
    <source>
        <dbReference type="PROSITE" id="PS01124"/>
    </source>
</evidence>
<evidence type="ECO:0000256" key="3">
    <source>
        <dbReference type="ARBA" id="ARBA00023163"/>
    </source>
</evidence>
<dbReference type="AlphaFoldDB" id="E6LDR1"/>
<dbReference type="PROSITE" id="PS01124">
    <property type="entry name" value="HTH_ARAC_FAMILY_2"/>
    <property type="match status" value="1"/>
</dbReference>
<dbReference type="eggNOG" id="COG2207">
    <property type="taxonomic scope" value="Bacteria"/>
</dbReference>
<dbReference type="SUPFAM" id="SSF46689">
    <property type="entry name" value="Homeodomain-like"/>
    <property type="match status" value="2"/>
</dbReference>
<dbReference type="GO" id="GO:0043565">
    <property type="term" value="F:sequence-specific DNA binding"/>
    <property type="evidence" value="ECO:0007669"/>
    <property type="project" value="InterPro"/>
</dbReference>
<dbReference type="InterPro" id="IPR037923">
    <property type="entry name" value="HTH-like"/>
</dbReference>
<reference evidence="5 6" key="1">
    <citation type="submission" date="2010-12" db="EMBL/GenBank/DDBJ databases">
        <authorList>
            <person name="Muzny D."/>
            <person name="Qin X."/>
            <person name="Deng J."/>
            <person name="Jiang H."/>
            <person name="Liu Y."/>
            <person name="Qu J."/>
            <person name="Song X.-Z."/>
            <person name="Zhang L."/>
            <person name="Thornton R."/>
            <person name="Coyle M."/>
            <person name="Francisco L."/>
            <person name="Jackson L."/>
            <person name="Javaid M."/>
            <person name="Korchina V."/>
            <person name="Kovar C."/>
            <person name="Mata R."/>
            <person name="Mathew T."/>
            <person name="Ngo R."/>
            <person name="Nguyen L."/>
            <person name="Nguyen N."/>
            <person name="Okwuonu G."/>
            <person name="Ongeri F."/>
            <person name="Pham C."/>
            <person name="Simmons D."/>
            <person name="Wilczek-Boney K."/>
            <person name="Hale W."/>
            <person name="Jakkamsetti A."/>
            <person name="Pham P."/>
            <person name="Ruth R."/>
            <person name="San Lucas F."/>
            <person name="Warren J."/>
            <person name="Zhang J."/>
            <person name="Zhao Z."/>
            <person name="Zhou C."/>
            <person name="Zhu D."/>
            <person name="Lee S."/>
            <person name="Bess C."/>
            <person name="Blankenburg K."/>
            <person name="Forbes L."/>
            <person name="Fu Q."/>
            <person name="Gubbala S."/>
            <person name="Hirani K."/>
            <person name="Jayaseelan J.C."/>
            <person name="Lara F."/>
            <person name="Munidasa M."/>
            <person name="Palculict T."/>
            <person name="Patil S."/>
            <person name="Pu L.-L."/>
            <person name="Saada N."/>
            <person name="Tang L."/>
            <person name="Weissenberger G."/>
            <person name="Zhu Y."/>
            <person name="Hemphill L."/>
            <person name="Shang Y."/>
            <person name="Youmans B."/>
            <person name="Ayvaz T."/>
            <person name="Ross M."/>
            <person name="Santibanez J."/>
            <person name="Aqrawi P."/>
            <person name="Gross S."/>
            <person name="Joshi V."/>
            <person name="Fowler G."/>
            <person name="Nazareth L."/>
            <person name="Reid J."/>
            <person name="Worley K."/>
            <person name="Petrosino J."/>
            <person name="Highlander S."/>
            <person name="Gibbs R."/>
        </authorList>
    </citation>
    <scope>NUCLEOTIDE SEQUENCE [LARGE SCALE GENOMIC DNA]</scope>
    <source>
        <strain evidence="6">DSM 15952 / CCUG 50447 / LMG 22039 / TP 1.5</strain>
    </source>
</reference>
<dbReference type="InterPro" id="IPR009057">
    <property type="entry name" value="Homeodomain-like_sf"/>
</dbReference>
<evidence type="ECO:0000313" key="5">
    <source>
        <dbReference type="EMBL" id="EFU74650.1"/>
    </source>
</evidence>
<keyword evidence="2" id="KW-0238">DNA-binding</keyword>
<dbReference type="InterPro" id="IPR020449">
    <property type="entry name" value="Tscrpt_reg_AraC-type_HTH"/>
</dbReference>
<dbReference type="SMART" id="SM00342">
    <property type="entry name" value="HTH_ARAC"/>
    <property type="match status" value="1"/>
</dbReference>
<keyword evidence="3" id="KW-0804">Transcription</keyword>
<dbReference type="SUPFAM" id="SSF51215">
    <property type="entry name" value="Regulatory protein AraC"/>
    <property type="match status" value="1"/>
</dbReference>
<comment type="caution">
    <text evidence="5">The sequence shown here is derived from an EMBL/GenBank/DDBJ whole genome shotgun (WGS) entry which is preliminary data.</text>
</comment>
<dbReference type="Gene3D" id="2.60.120.10">
    <property type="entry name" value="Jelly Rolls"/>
    <property type="match status" value="1"/>
</dbReference>
<dbReference type="GO" id="GO:0003700">
    <property type="term" value="F:DNA-binding transcription factor activity"/>
    <property type="evidence" value="ECO:0007669"/>
    <property type="project" value="InterPro"/>
</dbReference>
<dbReference type="InterPro" id="IPR014710">
    <property type="entry name" value="RmlC-like_jellyroll"/>
</dbReference>
<name>E6LDR1_ENTI1</name>
<proteinExistence type="predicted"/>
<dbReference type="STRING" id="888064.HMPREF9088_0501"/>
<accession>E6LDR1</accession>
<sequence length="281" mass="32522">MFSQPEILYVFDVWNQSGNHSERHTHDFFEISFLLEGEAQYWFQDQWQTIRGGDVLLFNPKIVHAEQQQATTYSHQLHIGIQQFQLPDLPPNVFPTDTPHVLLRENQLQIFNKAWLLMKEFNDQPTGFKSMGQALVTELLIFLLRSIQANQQLEEAQQPLLKNERLARVVTSVQSYIEHNFEKDISLESLANAHFVSPTYLSKSFKEQLGISPITYLIQVRLTHAFHLLKEQSGSVKDIAQAVGYDDAYHFSKSFKKTYGIAPSKVKKDARERTRGRDKSV</sequence>
<keyword evidence="6" id="KW-1185">Reference proteome</keyword>
<dbReference type="Pfam" id="PF02311">
    <property type="entry name" value="AraC_binding"/>
    <property type="match status" value="1"/>
</dbReference>
<dbReference type="EMBL" id="AEPV01000018">
    <property type="protein sequence ID" value="EFU74650.1"/>
    <property type="molecule type" value="Genomic_DNA"/>
</dbReference>
<keyword evidence="1" id="KW-0805">Transcription regulation</keyword>
<protein>
    <submittedName>
        <fullName evidence="5">Transcriptional regulator, AraC family</fullName>
    </submittedName>
</protein>
<dbReference type="InterPro" id="IPR018060">
    <property type="entry name" value="HTH_AraC"/>
</dbReference>
<dbReference type="PANTHER" id="PTHR43280:SF28">
    <property type="entry name" value="HTH-TYPE TRANSCRIPTIONAL ACTIVATOR RHAS"/>
    <property type="match status" value="1"/>
</dbReference>
<evidence type="ECO:0000256" key="1">
    <source>
        <dbReference type="ARBA" id="ARBA00023015"/>
    </source>
</evidence>
<feature type="domain" description="HTH araC/xylS-type" evidence="4">
    <location>
        <begin position="171"/>
        <end position="269"/>
    </location>
</feature>
<dbReference type="Proteomes" id="UP000010296">
    <property type="component" value="Unassembled WGS sequence"/>
</dbReference>
<dbReference type="OrthoDB" id="9813413at2"/>
<evidence type="ECO:0000256" key="2">
    <source>
        <dbReference type="ARBA" id="ARBA00023125"/>
    </source>
</evidence>
<gene>
    <name evidence="5" type="ORF">HMPREF9088_0501</name>
</gene>
<dbReference type="PRINTS" id="PR00032">
    <property type="entry name" value="HTHARAC"/>
</dbReference>
<organism evidence="5 6">
    <name type="scientific">Enterococcus italicus (strain DSM 15952 / CCUG 50447 / LMG 22039 / TP 1.5)</name>
    <dbReference type="NCBI Taxonomy" id="888064"/>
    <lineage>
        <taxon>Bacteria</taxon>
        <taxon>Bacillati</taxon>
        <taxon>Bacillota</taxon>
        <taxon>Bacilli</taxon>
        <taxon>Lactobacillales</taxon>
        <taxon>Enterococcaceae</taxon>
        <taxon>Enterococcus</taxon>
    </lineage>
</organism>